<dbReference type="EMBL" id="JASDAP010000015">
    <property type="protein sequence ID" value="KAK1891133.1"/>
    <property type="molecule type" value="Genomic_DNA"/>
</dbReference>
<organism evidence="1 2">
    <name type="scientific">Dissostichus eleginoides</name>
    <name type="common">Patagonian toothfish</name>
    <name type="synonym">Dissostichus amissus</name>
    <dbReference type="NCBI Taxonomy" id="100907"/>
    <lineage>
        <taxon>Eukaryota</taxon>
        <taxon>Metazoa</taxon>
        <taxon>Chordata</taxon>
        <taxon>Craniata</taxon>
        <taxon>Vertebrata</taxon>
        <taxon>Euteleostomi</taxon>
        <taxon>Actinopterygii</taxon>
        <taxon>Neopterygii</taxon>
        <taxon>Teleostei</taxon>
        <taxon>Neoteleostei</taxon>
        <taxon>Acanthomorphata</taxon>
        <taxon>Eupercaria</taxon>
        <taxon>Perciformes</taxon>
        <taxon>Notothenioidei</taxon>
        <taxon>Nototheniidae</taxon>
        <taxon>Dissostichus</taxon>
    </lineage>
</organism>
<proteinExistence type="predicted"/>
<reference evidence="1" key="1">
    <citation type="submission" date="2023-04" db="EMBL/GenBank/DDBJ databases">
        <title>Chromosome-level genome of Chaenocephalus aceratus.</title>
        <authorList>
            <person name="Park H."/>
        </authorList>
    </citation>
    <scope>NUCLEOTIDE SEQUENCE</scope>
    <source>
        <strain evidence="1">DE</strain>
        <tissue evidence="1">Muscle</tissue>
    </source>
</reference>
<gene>
    <name evidence="1" type="ORF">KUDE01_009961</name>
</gene>
<protein>
    <submittedName>
        <fullName evidence="1">Nuclear protein localization protein 4 like</fullName>
    </submittedName>
</protein>
<evidence type="ECO:0000313" key="1">
    <source>
        <dbReference type="EMBL" id="KAK1891133.1"/>
    </source>
</evidence>
<sequence length="80" mass="9165">MEAQMQRKSVCKRSFILQEYCQQFLMRGLQMKRSEVSPKAEAKPNPSMVQDGAEVSGFFRGQGNIPSLALQPDTMWLQRI</sequence>
<dbReference type="Proteomes" id="UP001228049">
    <property type="component" value="Unassembled WGS sequence"/>
</dbReference>
<evidence type="ECO:0000313" key="2">
    <source>
        <dbReference type="Proteomes" id="UP001228049"/>
    </source>
</evidence>
<accession>A0AAD9BY25</accession>
<comment type="caution">
    <text evidence="1">The sequence shown here is derived from an EMBL/GenBank/DDBJ whole genome shotgun (WGS) entry which is preliminary data.</text>
</comment>
<name>A0AAD9BY25_DISEL</name>
<keyword evidence="2" id="KW-1185">Reference proteome</keyword>
<dbReference type="AlphaFoldDB" id="A0AAD9BY25"/>